<feature type="domain" description="C2H2-type" evidence="2">
    <location>
        <begin position="239"/>
        <end position="260"/>
    </location>
</feature>
<dbReference type="EMBL" id="CADCXW020000001">
    <property type="protein sequence ID" value="CAD1528752.1"/>
    <property type="molecule type" value="Genomic_DNA"/>
</dbReference>
<feature type="domain" description="C2H2-type" evidence="2">
    <location>
        <begin position="733"/>
        <end position="758"/>
    </location>
</feature>
<feature type="domain" description="C2H2-type" evidence="2">
    <location>
        <begin position="172"/>
        <end position="197"/>
    </location>
</feature>
<dbReference type="InterPro" id="IPR013087">
    <property type="entry name" value="Znf_C2H2_type"/>
</dbReference>
<name>A0A6V7HQJ6_9HYME</name>
<reference evidence="4" key="1">
    <citation type="submission" date="2020-07" db="EMBL/GenBank/DDBJ databases">
        <authorList>
            <person name="Ferguson B K."/>
        </authorList>
    </citation>
    <scope>NUCLEOTIDE SEQUENCE</scope>
    <source>
        <strain evidence="4">L06</strain>
    </source>
</reference>
<dbReference type="InterPro" id="IPR003604">
    <property type="entry name" value="Matrin/U1-like-C_Znf_C2H2"/>
</dbReference>
<sequence length="1099" mass="124297">MAYPKYKNGLEITSADPKDFACFICPKKPGESVDQHLSQKVHTQTLIYFLHYFEDNGSSVVCKICKTSLQIDIIGRHARAHKLVPWYRYKNEVEMLFKNMTSFRKQQYYCHVCSVKSFYRFTAISHTETNDHKSNLSTVNKESLVVNSVGSDSLYRYAIEHVIFRDAKSLAFRCYLCKCDVEPSLSSFIKHARGNEHVQNEKQFDNLVLSAKTFEFLLNEMTPKKIEINSADELEIVSTRCTICNVELNIDDLKLHADFHEENPYKKTTIGVKTKLLPIDVEIVDVTSDDDVEISEAPKINEDRKSTVTLVDVKKESEESVISVTDTTKSGGDLLGLPELVGQAWRNCSLVPESKARESTDNGNIRSPTRETMKSGDNIQLAHSKIVRGNIASTSTTCDGNRDICNMPISCYRYDERKHVIYCNTCGTGIQGYKNFANHANTERHKLFADASNGIRWFEKFGSICDICRCVIGKKMRKIPEHLGSSEHQNGKAKVNREWALVNKIMEKSSVNGEFTSIPLPLYNSSASVKNENNNSISPTNDTPKSGDSNRSVTTEVVCNYSGTCTTHERNQDYCNKKPLPDGYRRKGKFIYCKICNEAIGGKYSNIGIHADVEMHKLLTDAANGLQWISRKRIKCTICDLIMGQRTKKIRKHLNGTLHKEALEKRSRASELVNETVTYPDVDGAITPMPSNAELSIKKQLSAIFESIRGTSTTSIDDNVVTKAFKPVKITFVKCTICDWVILNNPDTITRHINDEDHKVRLRSLSPNSYSRRVIIEPIFTPYKTANYLMIEPTVESDRNLIKVSMTPLYDPESVGKEFYWCNLCDSKLFDPPAVHLRDESHLQLLHGIKHVVGSQYLTCVTCNYSSIIAPTGMIEHINDSIHQTNVAEPCREASNFKSIDFESIQRYLPRSSLPDGIETIVGENSFLCTLCNCILDNITDMHQHTSDGAHSTQIMKNCILKIRDTTLICLVCLSIHRSLKTLKKHLSSSLHVMKCKYIGVLNTENIVTQLLEPIEMIKMRKYTCHLCNVRIGGDSMITLEHALSRRHKELIQKRQNVEMPVQPQATSVNNDSRDFLESAPAGHRADCIKIERDVGITQ</sequence>
<feature type="domain" description="U1-type" evidence="3">
    <location>
        <begin position="1020"/>
        <end position="1055"/>
    </location>
</feature>
<evidence type="ECO:0000256" key="1">
    <source>
        <dbReference type="SAM" id="MobiDB-lite"/>
    </source>
</evidence>
<feature type="domain" description="U1-type" evidence="3">
    <location>
        <begin position="105"/>
        <end position="139"/>
    </location>
</feature>
<feature type="domain" description="C2H2-type" evidence="2">
    <location>
        <begin position="421"/>
        <end position="445"/>
    </location>
</feature>
<organism evidence="4">
    <name type="scientific">Bracon brevicornis</name>
    <dbReference type="NCBI Taxonomy" id="1563983"/>
    <lineage>
        <taxon>Eukaryota</taxon>
        <taxon>Metazoa</taxon>
        <taxon>Ecdysozoa</taxon>
        <taxon>Arthropoda</taxon>
        <taxon>Hexapoda</taxon>
        <taxon>Insecta</taxon>
        <taxon>Pterygota</taxon>
        <taxon>Neoptera</taxon>
        <taxon>Endopterygota</taxon>
        <taxon>Hymenoptera</taxon>
        <taxon>Apocrita</taxon>
        <taxon>Ichneumonoidea</taxon>
        <taxon>Braconidae</taxon>
        <taxon>Braconinae</taxon>
        <taxon>Bracon</taxon>
    </lineage>
</organism>
<feature type="domain" description="C2H2-type" evidence="2">
    <location>
        <begin position="108"/>
        <end position="132"/>
    </location>
</feature>
<dbReference type="GO" id="GO:0008270">
    <property type="term" value="F:zinc ion binding"/>
    <property type="evidence" value="ECO:0007669"/>
    <property type="project" value="InterPro"/>
</dbReference>
<feature type="domain" description="C2H2-type" evidence="2">
    <location>
        <begin position="634"/>
        <end position="659"/>
    </location>
</feature>
<evidence type="ECO:0000313" key="4">
    <source>
        <dbReference type="EMBL" id="CAD1528752.1"/>
    </source>
</evidence>
<gene>
    <name evidence="4" type="ORF">BBRV_LOCUS2607</name>
</gene>
<evidence type="ECO:0008006" key="5">
    <source>
        <dbReference type="Google" id="ProtNLM"/>
    </source>
</evidence>
<feature type="region of interest" description="Disordered" evidence="1">
    <location>
        <begin position="531"/>
        <end position="551"/>
    </location>
</feature>
<feature type="domain" description="C2H2-type" evidence="2">
    <location>
        <begin position="858"/>
        <end position="883"/>
    </location>
</feature>
<feature type="domain" description="C2H2-type" evidence="2">
    <location>
        <begin position="927"/>
        <end position="951"/>
    </location>
</feature>
<feature type="domain" description="U1-type" evidence="3">
    <location>
        <begin position="631"/>
        <end position="666"/>
    </location>
</feature>
<accession>A0A6V7HQJ6</accession>
<proteinExistence type="predicted"/>
<protein>
    <recommendedName>
        <fullName evidence="5">C2H2-type domain-containing protein</fullName>
    </recommendedName>
</protein>
<dbReference type="GO" id="GO:0003676">
    <property type="term" value="F:nucleic acid binding"/>
    <property type="evidence" value="ECO:0007669"/>
    <property type="project" value="InterPro"/>
</dbReference>
<dbReference type="SMART" id="SM00451">
    <property type="entry name" value="ZnF_U1"/>
    <property type="match status" value="3"/>
</dbReference>
<feature type="domain" description="C2H2-type" evidence="2">
    <location>
        <begin position="968"/>
        <end position="992"/>
    </location>
</feature>
<evidence type="ECO:0000259" key="2">
    <source>
        <dbReference type="SMART" id="SM00355"/>
    </source>
</evidence>
<dbReference type="AlphaFoldDB" id="A0A6V7HQJ6"/>
<evidence type="ECO:0000259" key="3">
    <source>
        <dbReference type="SMART" id="SM00451"/>
    </source>
</evidence>
<dbReference type="SMART" id="SM00355">
    <property type="entry name" value="ZnF_C2H2"/>
    <property type="match status" value="9"/>
</dbReference>